<gene>
    <name evidence="1" type="ORF">F5148DRAFT_1294067</name>
</gene>
<keyword evidence="2" id="KW-1185">Reference proteome</keyword>
<reference evidence="1" key="1">
    <citation type="submission" date="2021-03" db="EMBL/GenBank/DDBJ databases">
        <title>Evolutionary priming and transition to the ectomycorrhizal habit in an iconic lineage of mushroom-forming fungi: is preadaptation a requirement?</title>
        <authorList>
            <consortium name="DOE Joint Genome Institute"/>
            <person name="Looney B.P."/>
            <person name="Miyauchi S."/>
            <person name="Morin E."/>
            <person name="Drula E."/>
            <person name="Courty P.E."/>
            <person name="Chicoki N."/>
            <person name="Fauchery L."/>
            <person name="Kohler A."/>
            <person name="Kuo A."/>
            <person name="LaButti K."/>
            <person name="Pangilinan J."/>
            <person name="Lipzen A."/>
            <person name="Riley R."/>
            <person name="Andreopoulos W."/>
            <person name="He G."/>
            <person name="Johnson J."/>
            <person name="Barry K.W."/>
            <person name="Grigoriev I.V."/>
            <person name="Nagy L."/>
            <person name="Hibbett D."/>
            <person name="Henrissat B."/>
            <person name="Matheny P.B."/>
            <person name="Labbe J."/>
            <person name="Martin A.F."/>
        </authorList>
    </citation>
    <scope>NUCLEOTIDE SEQUENCE</scope>
    <source>
        <strain evidence="1">BPL698</strain>
    </source>
</reference>
<comment type="caution">
    <text evidence="1">The sequence shown here is derived from an EMBL/GenBank/DDBJ whole genome shotgun (WGS) entry which is preliminary data.</text>
</comment>
<dbReference type="Proteomes" id="UP001207468">
    <property type="component" value="Unassembled WGS sequence"/>
</dbReference>
<proteinExistence type="predicted"/>
<dbReference type="EMBL" id="JAGFNK010000873">
    <property type="protein sequence ID" value="KAI9437918.1"/>
    <property type="molecule type" value="Genomic_DNA"/>
</dbReference>
<evidence type="ECO:0000313" key="1">
    <source>
        <dbReference type="EMBL" id="KAI9437918.1"/>
    </source>
</evidence>
<evidence type="ECO:0000313" key="2">
    <source>
        <dbReference type="Proteomes" id="UP001207468"/>
    </source>
</evidence>
<accession>A0ACC0TS14</accession>
<organism evidence="1 2">
    <name type="scientific">Russula earlei</name>
    <dbReference type="NCBI Taxonomy" id="71964"/>
    <lineage>
        <taxon>Eukaryota</taxon>
        <taxon>Fungi</taxon>
        <taxon>Dikarya</taxon>
        <taxon>Basidiomycota</taxon>
        <taxon>Agaricomycotina</taxon>
        <taxon>Agaricomycetes</taxon>
        <taxon>Russulales</taxon>
        <taxon>Russulaceae</taxon>
        <taxon>Russula</taxon>
    </lineage>
</organism>
<name>A0ACC0TS14_9AGAM</name>
<protein>
    <submittedName>
        <fullName evidence="1">Uncharacterized protein</fullName>
    </submittedName>
</protein>
<sequence>MELIKIEWLKIKKYPAFWWMLGIVALTYPGINLMFYNIFLTITTRKDMTGAIAKQLIGNPFAFPEVWHSVAFFSSIFVVIPAILVIMIITNEYQYRTHRQNIIDGWSRNQFMTSKMMDVAIITVVVTIAYVFDCRHLWFRGKG</sequence>